<evidence type="ECO:0000313" key="2">
    <source>
        <dbReference type="EMBL" id="EHO68588.1"/>
    </source>
</evidence>
<dbReference type="AlphaFoldDB" id="H1HNU8"/>
<feature type="transmembrane region" description="Helical" evidence="1">
    <location>
        <begin position="63"/>
        <end position="83"/>
    </location>
</feature>
<evidence type="ECO:0000256" key="1">
    <source>
        <dbReference type="SAM" id="Phobius"/>
    </source>
</evidence>
<feature type="transmembrane region" description="Helical" evidence="1">
    <location>
        <begin position="32"/>
        <end position="51"/>
    </location>
</feature>
<dbReference type="HOGENOM" id="CLU_2524741_0_0_10"/>
<proteinExistence type="predicted"/>
<evidence type="ECO:0000313" key="3">
    <source>
        <dbReference type="Proteomes" id="UP000003167"/>
    </source>
</evidence>
<keyword evidence="1" id="KW-1133">Transmembrane helix</keyword>
<protein>
    <submittedName>
        <fullName evidence="2">Uncharacterized protein</fullName>
    </submittedName>
</protein>
<keyword evidence="3" id="KW-1185">Reference proteome</keyword>
<feature type="transmembrane region" description="Helical" evidence="1">
    <location>
        <begin position="5"/>
        <end position="26"/>
    </location>
</feature>
<name>H1HNU8_9BACT</name>
<comment type="caution">
    <text evidence="2">The sequence shown here is derived from an EMBL/GenBank/DDBJ whole genome shotgun (WGS) entry which is preliminary data.</text>
</comment>
<keyword evidence="1" id="KW-0472">Membrane</keyword>
<dbReference type="OrthoDB" id="9951754at2"/>
<dbReference type="Proteomes" id="UP000003167">
    <property type="component" value="Unassembled WGS sequence"/>
</dbReference>
<dbReference type="EMBL" id="AGEK01000032">
    <property type="protein sequence ID" value="EHO68588.1"/>
    <property type="molecule type" value="Genomic_DNA"/>
</dbReference>
<reference evidence="2 3" key="1">
    <citation type="submission" date="2011-12" db="EMBL/GenBank/DDBJ databases">
        <title>The Genome Sequence of Prevotella maculosa OT 289.</title>
        <authorList>
            <consortium name="The Broad Institute Genome Sequencing Platform"/>
            <person name="Earl A."/>
            <person name="Ward D."/>
            <person name="Feldgarden M."/>
            <person name="Gevers D."/>
            <person name="Izard J."/>
            <person name="Blanton J.M."/>
            <person name="Mathney J."/>
            <person name="Tanner A.C."/>
            <person name="Dewhirst F.E."/>
            <person name="Young S.K."/>
            <person name="Zeng Q."/>
            <person name="Gargeya S."/>
            <person name="Fitzgerald M."/>
            <person name="Haas B."/>
            <person name="Abouelleil A."/>
            <person name="Alvarado L."/>
            <person name="Arachchi H.M."/>
            <person name="Berlin A."/>
            <person name="Chapman S.B."/>
            <person name="Gearin G."/>
            <person name="Goldberg J."/>
            <person name="Griggs A."/>
            <person name="Gujja S."/>
            <person name="Hansen M."/>
            <person name="Heiman D."/>
            <person name="Howarth C."/>
            <person name="Larimer J."/>
            <person name="Lui A."/>
            <person name="MacDonald P.J.P."/>
            <person name="McCowen C."/>
            <person name="Montmayeur A."/>
            <person name="Murphy C."/>
            <person name="Neiman D."/>
            <person name="Pearson M."/>
            <person name="Priest M."/>
            <person name="Roberts A."/>
            <person name="Saif S."/>
            <person name="Shea T."/>
            <person name="Sisk P."/>
            <person name="Stolte C."/>
            <person name="Sykes S."/>
            <person name="Wortman J."/>
            <person name="Nusbaum C."/>
            <person name="Birren B."/>
        </authorList>
    </citation>
    <scope>NUCLEOTIDE SEQUENCE [LARGE SCALE GENOMIC DNA]</scope>
    <source>
        <strain evidence="2 3">OT 289</strain>
    </source>
</reference>
<organism evidence="2 3">
    <name type="scientific">Segatella maculosa OT 289</name>
    <dbReference type="NCBI Taxonomy" id="999422"/>
    <lineage>
        <taxon>Bacteria</taxon>
        <taxon>Pseudomonadati</taxon>
        <taxon>Bacteroidota</taxon>
        <taxon>Bacteroidia</taxon>
        <taxon>Bacteroidales</taxon>
        <taxon>Prevotellaceae</taxon>
        <taxon>Segatella</taxon>
    </lineage>
</organism>
<accession>H1HNU8</accession>
<gene>
    <name evidence="2" type="ORF">HMPREF9944_01842</name>
</gene>
<sequence>MRCRIISFFIIIGFIGWITDFVIKVFNGNITTRYAVSILIVSMITVLHIVEDRLHARGKIKSNLLYFLIAACYPVFIFVYFHLL</sequence>
<keyword evidence="1" id="KW-0812">Transmembrane</keyword>